<keyword evidence="4" id="KW-1185">Reference proteome</keyword>
<dbReference type="Gene3D" id="3.40.50.720">
    <property type="entry name" value="NAD(P)-binding Rossmann-like Domain"/>
    <property type="match status" value="1"/>
</dbReference>
<evidence type="ECO:0000259" key="3">
    <source>
        <dbReference type="SMART" id="SM00839"/>
    </source>
</evidence>
<organism evidence="4 5">
    <name type="scientific">Priapulus caudatus</name>
    <name type="common">Priapulid worm</name>
    <dbReference type="NCBI Taxonomy" id="37621"/>
    <lineage>
        <taxon>Eukaryota</taxon>
        <taxon>Metazoa</taxon>
        <taxon>Ecdysozoa</taxon>
        <taxon>Scalidophora</taxon>
        <taxon>Priapulida</taxon>
        <taxon>Priapulimorpha</taxon>
        <taxon>Priapulimorphida</taxon>
        <taxon>Priapulidae</taxon>
        <taxon>Priapulus</taxon>
    </lineage>
</organism>
<dbReference type="PRINTS" id="PR00082">
    <property type="entry name" value="GLFDHDRGNASE"/>
</dbReference>
<dbReference type="SUPFAM" id="SSF51735">
    <property type="entry name" value="NAD(P)-binding Rossmann-fold domains"/>
    <property type="match status" value="1"/>
</dbReference>
<evidence type="ECO:0000256" key="1">
    <source>
        <dbReference type="ARBA" id="ARBA00006382"/>
    </source>
</evidence>
<evidence type="ECO:0000256" key="2">
    <source>
        <dbReference type="RuleBase" id="RU004417"/>
    </source>
</evidence>
<evidence type="ECO:0000313" key="5">
    <source>
        <dbReference type="RefSeq" id="XP_014662611.1"/>
    </source>
</evidence>
<comment type="similarity">
    <text evidence="1 2">Belongs to the Glu/Leu/Phe/Val dehydrogenases family.</text>
</comment>
<protein>
    <submittedName>
        <fullName evidence="5">Phenylalanine dehydrogenase-like isoform X2</fullName>
    </submittedName>
</protein>
<evidence type="ECO:0000313" key="4">
    <source>
        <dbReference type="Proteomes" id="UP000695022"/>
    </source>
</evidence>
<sequence length="529" mass="59111">MNASPSFLVGIRKCSQCIRVALLKVSRSITLRECNVANGNGNGLLSSSRPTTVLARNYSNLHHYEERKSSPKKPILDMDPNAFGGWMRKNKIRRCFAVYDRHAGHVKVSHPELEELKRMLEESKHYHNHEAIFMSLGIRTDALMCAFIWNTSRGIAQGGVSILPHTSMKNVLENGLHSSMMTGITAALAGLWVGGGSSIIIEPKVARRHQLSYREKMFFDFGDFLTSLNGCYIASEDIGTTTMDITHARTRSRYVTGLSEDQGGCGNPSHATTKGVICAMEATLDFLKMGTLENKTVAIQGAGNVGQQLVCQLVEKGVSSIHVTDVHENQLDSIRNLHVRESHGSIVLEKVQEYDTGIFAQPCDVFAPCASTGLTRVLTHRTIPLLRARIVCGSAVNQLMDLSDSRLLADMDITHISDVITNRMALVHYASEPFGRQPNDPFMERHFDPTWEYSIYNMTQQILQKSQDDEICPSEAATAIGEQLCKQVDPAWPNRGSQIIYALLRSGWHQQQDYWRRRSNMYWSHSMGV</sequence>
<reference evidence="5" key="1">
    <citation type="submission" date="2025-08" db="UniProtKB">
        <authorList>
            <consortium name="RefSeq"/>
        </authorList>
    </citation>
    <scope>IDENTIFICATION</scope>
</reference>
<feature type="domain" description="Glutamate/phenylalanine/leucine/valine/L-tryptophan dehydrogenase C-terminal" evidence="3">
    <location>
        <begin position="266"/>
        <end position="496"/>
    </location>
</feature>
<dbReference type="GeneID" id="106805506"/>
<accession>A0ABM1DRP0</accession>
<name>A0ABM1DRP0_PRICU</name>
<dbReference type="PANTHER" id="PTHR42722:SF1">
    <property type="entry name" value="VALINE DEHYDROGENASE"/>
    <property type="match status" value="1"/>
</dbReference>
<dbReference type="InterPro" id="IPR006095">
    <property type="entry name" value="Glu/Leu/Phe/Val/Trp_DH"/>
</dbReference>
<dbReference type="InterPro" id="IPR006096">
    <property type="entry name" value="Glu/Leu/Phe/Val/Trp_DH_C"/>
</dbReference>
<dbReference type="SUPFAM" id="SSF53223">
    <property type="entry name" value="Aminoacid dehydrogenase-like, N-terminal domain"/>
    <property type="match status" value="1"/>
</dbReference>
<dbReference type="Proteomes" id="UP000695022">
    <property type="component" value="Unplaced"/>
</dbReference>
<dbReference type="Gene3D" id="3.40.50.10860">
    <property type="entry name" value="Leucine Dehydrogenase, chain A, domain 1"/>
    <property type="match status" value="1"/>
</dbReference>
<keyword evidence="2" id="KW-0560">Oxidoreductase</keyword>
<dbReference type="RefSeq" id="XP_014662611.1">
    <property type="nucleotide sequence ID" value="XM_014807125.1"/>
</dbReference>
<gene>
    <name evidence="5" type="primary">LOC106805506</name>
</gene>
<dbReference type="InterPro" id="IPR046346">
    <property type="entry name" value="Aminoacid_DH-like_N_sf"/>
</dbReference>
<dbReference type="InterPro" id="IPR036291">
    <property type="entry name" value="NAD(P)-bd_dom_sf"/>
</dbReference>
<dbReference type="SMART" id="SM00839">
    <property type="entry name" value="ELFV_dehydrog"/>
    <property type="match status" value="1"/>
</dbReference>
<dbReference type="InterPro" id="IPR016211">
    <property type="entry name" value="Glu/Phe/Leu/Val/Trp_DH_bac/arc"/>
</dbReference>
<dbReference type="PANTHER" id="PTHR42722">
    <property type="entry name" value="LEUCINE DEHYDROGENASE"/>
    <property type="match status" value="1"/>
</dbReference>
<dbReference type="Pfam" id="PF00208">
    <property type="entry name" value="ELFV_dehydrog"/>
    <property type="match status" value="1"/>
</dbReference>
<proteinExistence type="inferred from homology"/>